<dbReference type="InterPro" id="IPR016032">
    <property type="entry name" value="Sig_transdc_resp-reg_C-effctor"/>
</dbReference>
<dbReference type="InterPro" id="IPR000792">
    <property type="entry name" value="Tscrpt_reg_LuxR_C"/>
</dbReference>
<dbReference type="Proteomes" id="UP000199074">
    <property type="component" value="Unassembled WGS sequence"/>
</dbReference>
<sequence length="249" mass="27673">MTYMDMLTGRVLPGRRGEERMRTIVFVVPPGSVSPALKQAAEEAFPWTVIEEVSQVDQAIRIFPSTVSLLILHPDLIADAERSSADLFRYHPLALTAVLHDDMMDERELALRLATSQIIRSILPIQVRHDISLSILGLLLQGIEYCPRRLLGAAMEHVSDTPPAAREPEEAQPIAMPLRVLTKREMQVLEMVQRGLQNKSIANDLNLSRHTVKIHLHNIISKLGARNRTEAAAFYRDAVPAGASLRAAG</sequence>
<dbReference type="Pfam" id="PF00196">
    <property type="entry name" value="GerE"/>
    <property type="match status" value="1"/>
</dbReference>
<dbReference type="CDD" id="cd06170">
    <property type="entry name" value="LuxR_C_like"/>
    <property type="match status" value="1"/>
</dbReference>
<dbReference type="STRING" id="429728.SAMN05216456_0354"/>
<dbReference type="PRINTS" id="PR00038">
    <property type="entry name" value="HTHLUXR"/>
</dbReference>
<evidence type="ECO:0000256" key="2">
    <source>
        <dbReference type="ARBA" id="ARBA00023125"/>
    </source>
</evidence>
<dbReference type="SUPFAM" id="SSF46894">
    <property type="entry name" value="C-terminal effector domain of the bipartite response regulators"/>
    <property type="match status" value="1"/>
</dbReference>
<dbReference type="OrthoDB" id="9810375at2"/>
<evidence type="ECO:0000313" key="6">
    <source>
        <dbReference type="Proteomes" id="UP000199074"/>
    </source>
</evidence>
<dbReference type="PANTHER" id="PTHR44688">
    <property type="entry name" value="DNA-BINDING TRANSCRIPTIONAL ACTIVATOR DEVR_DOSR"/>
    <property type="match status" value="1"/>
</dbReference>
<dbReference type="PROSITE" id="PS50043">
    <property type="entry name" value="HTH_LUXR_2"/>
    <property type="match status" value="1"/>
</dbReference>
<dbReference type="GO" id="GO:0006355">
    <property type="term" value="P:regulation of DNA-templated transcription"/>
    <property type="evidence" value="ECO:0007669"/>
    <property type="project" value="InterPro"/>
</dbReference>
<organism evidence="5 6">
    <name type="scientific">Devosia crocina</name>
    <dbReference type="NCBI Taxonomy" id="429728"/>
    <lineage>
        <taxon>Bacteria</taxon>
        <taxon>Pseudomonadati</taxon>
        <taxon>Pseudomonadota</taxon>
        <taxon>Alphaproteobacteria</taxon>
        <taxon>Hyphomicrobiales</taxon>
        <taxon>Devosiaceae</taxon>
        <taxon>Devosia</taxon>
    </lineage>
</organism>
<dbReference type="Gene3D" id="1.10.10.10">
    <property type="entry name" value="Winged helix-like DNA-binding domain superfamily/Winged helix DNA-binding domain"/>
    <property type="match status" value="1"/>
</dbReference>
<dbReference type="PANTHER" id="PTHR44688:SF25">
    <property type="entry name" value="HTH LUXR-TYPE DOMAIN-CONTAINING PROTEIN"/>
    <property type="match status" value="1"/>
</dbReference>
<keyword evidence="3" id="KW-0804">Transcription</keyword>
<proteinExistence type="predicted"/>
<keyword evidence="1" id="KW-0805">Transcription regulation</keyword>
<evidence type="ECO:0000259" key="4">
    <source>
        <dbReference type="PROSITE" id="PS50043"/>
    </source>
</evidence>
<keyword evidence="6" id="KW-1185">Reference proteome</keyword>
<dbReference type="InterPro" id="IPR036388">
    <property type="entry name" value="WH-like_DNA-bd_sf"/>
</dbReference>
<protein>
    <submittedName>
        <fullName evidence="5">DNA-binding response regulator, NarL/FixJ family, contains REC and HTH domains</fullName>
    </submittedName>
</protein>
<feature type="domain" description="HTH luxR-type" evidence="4">
    <location>
        <begin position="174"/>
        <end position="239"/>
    </location>
</feature>
<accession>A0A1I7MZK5</accession>
<dbReference type="PROSITE" id="PS00622">
    <property type="entry name" value="HTH_LUXR_1"/>
    <property type="match status" value="1"/>
</dbReference>
<evidence type="ECO:0000256" key="1">
    <source>
        <dbReference type="ARBA" id="ARBA00023015"/>
    </source>
</evidence>
<gene>
    <name evidence="5" type="ORF">SAMN05216456_0354</name>
</gene>
<evidence type="ECO:0000313" key="5">
    <source>
        <dbReference type="EMBL" id="SFV27756.1"/>
    </source>
</evidence>
<evidence type="ECO:0000256" key="3">
    <source>
        <dbReference type="ARBA" id="ARBA00023163"/>
    </source>
</evidence>
<dbReference type="SMART" id="SM00421">
    <property type="entry name" value="HTH_LUXR"/>
    <property type="match status" value="1"/>
</dbReference>
<keyword evidence="2 5" id="KW-0238">DNA-binding</keyword>
<dbReference type="AlphaFoldDB" id="A0A1I7MZK5"/>
<dbReference type="GO" id="GO:0003677">
    <property type="term" value="F:DNA binding"/>
    <property type="evidence" value="ECO:0007669"/>
    <property type="project" value="UniProtKB-KW"/>
</dbReference>
<dbReference type="EMBL" id="FPCK01000001">
    <property type="protein sequence ID" value="SFV27756.1"/>
    <property type="molecule type" value="Genomic_DNA"/>
</dbReference>
<reference evidence="5 6" key="1">
    <citation type="submission" date="2016-10" db="EMBL/GenBank/DDBJ databases">
        <authorList>
            <person name="de Groot N.N."/>
        </authorList>
    </citation>
    <scope>NUCLEOTIDE SEQUENCE [LARGE SCALE GENOMIC DNA]</scope>
    <source>
        <strain evidence="5 6">IPL20</strain>
    </source>
</reference>
<name>A0A1I7MZK5_9HYPH</name>